<dbReference type="PANTHER" id="PTHR16943">
    <property type="entry name" value="2-METHYLCITRATE DEHYDRATASE-RELATED"/>
    <property type="match status" value="1"/>
</dbReference>
<evidence type="ECO:0000256" key="1">
    <source>
        <dbReference type="ARBA" id="ARBA00006174"/>
    </source>
</evidence>
<keyword evidence="5" id="KW-1185">Reference proteome</keyword>
<comment type="caution">
    <text evidence="4">The sequence shown here is derived from an EMBL/GenBank/DDBJ whole genome shotgun (WGS) entry which is preliminary data.</text>
</comment>
<dbReference type="Gene3D" id="1.10.4100.10">
    <property type="entry name" value="2-methylcitrate dehydratase PrpD"/>
    <property type="match status" value="1"/>
</dbReference>
<dbReference type="InterPro" id="IPR036148">
    <property type="entry name" value="MmgE/PrpD_sf"/>
</dbReference>
<evidence type="ECO:0000259" key="3">
    <source>
        <dbReference type="Pfam" id="PF19305"/>
    </source>
</evidence>
<evidence type="ECO:0000313" key="5">
    <source>
        <dbReference type="Proteomes" id="UP001385892"/>
    </source>
</evidence>
<organism evidence="4 5">
    <name type="scientific">Variovorax rhizosphaerae</name>
    <dbReference type="NCBI Taxonomy" id="1836200"/>
    <lineage>
        <taxon>Bacteria</taxon>
        <taxon>Pseudomonadati</taxon>
        <taxon>Pseudomonadota</taxon>
        <taxon>Betaproteobacteria</taxon>
        <taxon>Burkholderiales</taxon>
        <taxon>Comamonadaceae</taxon>
        <taxon>Variovorax</taxon>
    </lineage>
</organism>
<dbReference type="InterPro" id="IPR045336">
    <property type="entry name" value="MmgE_PrpD_N"/>
</dbReference>
<dbReference type="Gene3D" id="3.30.1330.120">
    <property type="entry name" value="2-methylcitrate dehydratase PrpD"/>
    <property type="match status" value="1"/>
</dbReference>
<dbReference type="Pfam" id="PF03972">
    <property type="entry name" value="MmgE_PrpD_N"/>
    <property type="match status" value="1"/>
</dbReference>
<feature type="domain" description="MmgE/PrpD N-terminal" evidence="2">
    <location>
        <begin position="12"/>
        <end position="256"/>
    </location>
</feature>
<dbReference type="InterPro" id="IPR045337">
    <property type="entry name" value="MmgE_PrpD_C"/>
</dbReference>
<dbReference type="Pfam" id="PF19305">
    <property type="entry name" value="MmgE_PrpD_C"/>
    <property type="match status" value="1"/>
</dbReference>
<proteinExistence type="inferred from homology"/>
<protein>
    <submittedName>
        <fullName evidence="4">MmgE/PrpD family protein</fullName>
    </submittedName>
</protein>
<dbReference type="InterPro" id="IPR042188">
    <property type="entry name" value="MmgE/PrpD_sf_2"/>
</dbReference>
<comment type="similarity">
    <text evidence="1">Belongs to the PrpD family.</text>
</comment>
<feature type="domain" description="MmgE/PrpD C-terminal" evidence="3">
    <location>
        <begin position="277"/>
        <end position="448"/>
    </location>
</feature>
<dbReference type="EMBL" id="JBBKZT010000017">
    <property type="protein sequence ID" value="MEJ8850788.1"/>
    <property type="molecule type" value="Genomic_DNA"/>
</dbReference>
<dbReference type="RefSeq" id="WP_340346239.1">
    <property type="nucleotide sequence ID" value="NZ_JBBKZT010000017.1"/>
</dbReference>
<sequence length="465" mass="49856">MQATTTTLPAARQLAEWALGLQLCDIDPHVVERVKLHLLDQIGAQVSCRELPTCRITQEYVSKFGTAGTASILGTRLRLDPESAAFANGTSGSSFEIDDYGGKGANCHPGCTVVPAVFAIGEAKGASGAEVLRAAVVGFETVIRLALASMPSLLLERGFHHTGSLGVFAVALASAMIERDDVEVAVNAIAIAGSHASGTTEFAQSGGEVKRVHAGISVAAGIRSARLARLGLNGPPTILEGSRGFLQAFCNDFDARYLTEELGMRWHFPERASIKLYASCALMQPHFAAYDMIKAEHAFSAQDVEEVILGCDPLAFVHTGSVGPRPKDVLGAQFSAEYGVAMRIVRGSNDVGSYLDLEAIGFEDPAILAMAERTRLERDPECTFERPLGRVTLRLRDGRTLSASSYAPGSPQNPVSRDDIQRKYRELVSRDFGDEVARRSMDLIMNLEEVTNLGQITGLFEGAKA</sequence>
<dbReference type="InterPro" id="IPR005656">
    <property type="entry name" value="MmgE_PrpD"/>
</dbReference>
<name>A0ABU8WTA5_9BURK</name>
<dbReference type="PANTHER" id="PTHR16943:SF8">
    <property type="entry name" value="2-METHYLCITRATE DEHYDRATASE"/>
    <property type="match status" value="1"/>
</dbReference>
<dbReference type="Proteomes" id="UP001385892">
    <property type="component" value="Unassembled WGS sequence"/>
</dbReference>
<dbReference type="InterPro" id="IPR042183">
    <property type="entry name" value="MmgE/PrpD_sf_1"/>
</dbReference>
<dbReference type="SUPFAM" id="SSF103378">
    <property type="entry name" value="2-methylcitrate dehydratase PrpD"/>
    <property type="match status" value="1"/>
</dbReference>
<evidence type="ECO:0000259" key="2">
    <source>
        <dbReference type="Pfam" id="PF03972"/>
    </source>
</evidence>
<accession>A0ABU8WTA5</accession>
<reference evidence="4 5" key="1">
    <citation type="submission" date="2024-03" db="EMBL/GenBank/DDBJ databases">
        <title>Novel species of the genus Variovorax.</title>
        <authorList>
            <person name="Liu Q."/>
            <person name="Xin Y.-H."/>
        </authorList>
    </citation>
    <scope>NUCLEOTIDE SEQUENCE [LARGE SCALE GENOMIC DNA]</scope>
    <source>
        <strain evidence="4 5">KACC 18900</strain>
    </source>
</reference>
<evidence type="ECO:0000313" key="4">
    <source>
        <dbReference type="EMBL" id="MEJ8850788.1"/>
    </source>
</evidence>
<gene>
    <name evidence="4" type="ORF">WKW82_29395</name>
</gene>